<evidence type="ECO:0000313" key="2">
    <source>
        <dbReference type="Proteomes" id="UP000280066"/>
    </source>
</evidence>
<name>A0A428JT25_9BACT</name>
<accession>A0A428JT25</accession>
<sequence>MVCCSVALWGAPAQVARKPACQTVHTGQFRLSSSKSSTDIRRTDSTQYEVNQQDGIELVFKVRWLDDCTYELYDKQLLKGPEKYRGQPTDVLRVHIMGVTARKYKAVATSNFSDLQLPVEIDIVP</sequence>
<evidence type="ECO:0000313" key="1">
    <source>
        <dbReference type="EMBL" id="RSK37120.1"/>
    </source>
</evidence>
<dbReference type="OrthoDB" id="983030at2"/>
<reference evidence="1 2" key="1">
    <citation type="submission" date="2018-12" db="EMBL/GenBank/DDBJ databases">
        <authorList>
            <person name="Feng G."/>
            <person name="Zhu H."/>
        </authorList>
    </citation>
    <scope>NUCLEOTIDE SEQUENCE [LARGE SCALE GENOMIC DNA]</scope>
    <source>
        <strain evidence="1 2">9PBR-2</strain>
    </source>
</reference>
<dbReference type="EMBL" id="RWIS01000001">
    <property type="protein sequence ID" value="RSK37120.1"/>
    <property type="molecule type" value="Genomic_DNA"/>
</dbReference>
<dbReference type="RefSeq" id="WP_148103613.1">
    <property type="nucleotide sequence ID" value="NZ_RWIS01000001.1"/>
</dbReference>
<dbReference type="AlphaFoldDB" id="A0A428JT25"/>
<keyword evidence="2" id="KW-1185">Reference proteome</keyword>
<organism evidence="1 2">
    <name type="scientific">Hymenobacter metallilatus</name>
    <dbReference type="NCBI Taxonomy" id="2493666"/>
    <lineage>
        <taxon>Bacteria</taxon>
        <taxon>Pseudomonadati</taxon>
        <taxon>Bacteroidota</taxon>
        <taxon>Cytophagia</taxon>
        <taxon>Cytophagales</taxon>
        <taxon>Hymenobacteraceae</taxon>
        <taxon>Hymenobacter</taxon>
    </lineage>
</organism>
<proteinExistence type="predicted"/>
<gene>
    <name evidence="1" type="ORF">EI290_00180</name>
</gene>
<comment type="caution">
    <text evidence="1">The sequence shown here is derived from an EMBL/GenBank/DDBJ whole genome shotgun (WGS) entry which is preliminary data.</text>
</comment>
<dbReference type="Proteomes" id="UP000280066">
    <property type="component" value="Unassembled WGS sequence"/>
</dbReference>
<protein>
    <submittedName>
        <fullName evidence="1">Uncharacterized protein</fullName>
    </submittedName>
</protein>